<evidence type="ECO:0000313" key="2">
    <source>
        <dbReference type="EMBL" id="KAK9107499.1"/>
    </source>
</evidence>
<dbReference type="PANTHER" id="PTHR46250">
    <property type="entry name" value="MYB/SANT-LIKE DNA-BINDING DOMAIN PROTEIN-RELATED"/>
    <property type="match status" value="1"/>
</dbReference>
<gene>
    <name evidence="2" type="ORF">Syun_023510</name>
</gene>
<dbReference type="PANTHER" id="PTHR46250:SF17">
    <property type="entry name" value="MYB_SANT-LIKE DOMAIN-CONTAINING PROTEIN"/>
    <property type="match status" value="1"/>
</dbReference>
<protein>
    <recommendedName>
        <fullName evidence="4">Myb/SANT-like domain-containing protein</fullName>
    </recommendedName>
</protein>
<feature type="region of interest" description="Disordered" evidence="1">
    <location>
        <begin position="1"/>
        <end position="53"/>
    </location>
</feature>
<feature type="compositionally biased region" description="Basic and acidic residues" evidence="1">
    <location>
        <begin position="1"/>
        <end position="11"/>
    </location>
</feature>
<evidence type="ECO:0000256" key="1">
    <source>
        <dbReference type="SAM" id="MobiDB-lite"/>
    </source>
</evidence>
<dbReference type="Proteomes" id="UP001420932">
    <property type="component" value="Unassembled WGS sequence"/>
</dbReference>
<accession>A0AAP0FP97</accession>
<feature type="compositionally biased region" description="Acidic residues" evidence="1">
    <location>
        <begin position="158"/>
        <end position="170"/>
    </location>
</feature>
<proteinExistence type="predicted"/>
<dbReference type="AlphaFoldDB" id="A0AAP0FP97"/>
<organism evidence="2 3">
    <name type="scientific">Stephania yunnanensis</name>
    <dbReference type="NCBI Taxonomy" id="152371"/>
    <lineage>
        <taxon>Eukaryota</taxon>
        <taxon>Viridiplantae</taxon>
        <taxon>Streptophyta</taxon>
        <taxon>Embryophyta</taxon>
        <taxon>Tracheophyta</taxon>
        <taxon>Spermatophyta</taxon>
        <taxon>Magnoliopsida</taxon>
        <taxon>Ranunculales</taxon>
        <taxon>Menispermaceae</taxon>
        <taxon>Menispermoideae</taxon>
        <taxon>Cissampelideae</taxon>
        <taxon>Stephania</taxon>
    </lineage>
</organism>
<reference evidence="2 3" key="1">
    <citation type="submission" date="2024-01" db="EMBL/GenBank/DDBJ databases">
        <title>Genome assemblies of Stephania.</title>
        <authorList>
            <person name="Yang L."/>
        </authorList>
    </citation>
    <scope>NUCLEOTIDE SEQUENCE [LARGE SCALE GENOMIC DNA]</scope>
    <source>
        <strain evidence="2">YNDBR</strain>
        <tissue evidence="2">Leaf</tissue>
    </source>
</reference>
<keyword evidence="3" id="KW-1185">Reference proteome</keyword>
<comment type="caution">
    <text evidence="2">The sequence shown here is derived from an EMBL/GenBank/DDBJ whole genome shotgun (WGS) entry which is preliminary data.</text>
</comment>
<name>A0AAP0FP97_9MAGN</name>
<dbReference type="EMBL" id="JBBNAF010000010">
    <property type="protein sequence ID" value="KAK9107499.1"/>
    <property type="molecule type" value="Genomic_DNA"/>
</dbReference>
<sequence length="280" mass="31351">MDKTFSQECSERAGFQAPRKTSHQPSRPSKLLSQSNTAKSTQHGKRKSKQQVAHDICLSESTDEVKASRLKWVHAEDVALVNALFEMVNSGAYKLKNGFKPGYLTHLEQAIRDVCPGSGIRAKLHIKSPEAWRYKSFPHYGKCCQIFGSYRAKGEDAPGPDDVFEEENEVNDSSGHRSKARSGSWDNFHLVEDSSWYTEPQQLGSEEEKKGHWHELLAESMYELVQIMVVEISKATLGISAAIIAERNLQKLVLATMDEVPKLSHVEKAICAVKIMGHNV</sequence>
<feature type="compositionally biased region" description="Polar residues" evidence="1">
    <location>
        <begin position="23"/>
        <end position="41"/>
    </location>
</feature>
<feature type="region of interest" description="Disordered" evidence="1">
    <location>
        <begin position="157"/>
        <end position="182"/>
    </location>
</feature>
<evidence type="ECO:0000313" key="3">
    <source>
        <dbReference type="Proteomes" id="UP001420932"/>
    </source>
</evidence>
<evidence type="ECO:0008006" key="4">
    <source>
        <dbReference type="Google" id="ProtNLM"/>
    </source>
</evidence>